<dbReference type="EMBL" id="LDZY01000002">
    <property type="protein sequence ID" value="KLU67325.1"/>
    <property type="molecule type" value="Genomic_DNA"/>
</dbReference>
<dbReference type="PROSITE" id="PS00198">
    <property type="entry name" value="4FE4S_FER_1"/>
    <property type="match status" value="1"/>
</dbReference>
<evidence type="ECO:0000256" key="5">
    <source>
        <dbReference type="ARBA" id="ARBA00023002"/>
    </source>
</evidence>
<dbReference type="InterPro" id="IPR001041">
    <property type="entry name" value="2Fe-2S_ferredoxin-type"/>
</dbReference>
<reference evidence="11 12" key="1">
    <citation type="submission" date="2015-06" db="EMBL/GenBank/DDBJ databases">
        <title>Draft genome of the moderately acidophilic sulfate reducer Candidatus Desulfosporosinus acididurans strain M1.</title>
        <authorList>
            <person name="Poehlein A."/>
            <person name="Petzsch P."/>
            <person name="Johnson B.D."/>
            <person name="Schloemann M."/>
            <person name="Daniel R."/>
            <person name="Muehling M."/>
        </authorList>
    </citation>
    <scope>NUCLEOTIDE SEQUENCE [LARGE SCALE GENOMIC DNA]</scope>
    <source>
        <strain evidence="11 12">M1</strain>
    </source>
</reference>
<dbReference type="InterPro" id="IPR004108">
    <property type="entry name" value="Fe_hydrogenase_lsu_C"/>
</dbReference>
<dbReference type="GO" id="GO:0051537">
    <property type="term" value="F:2 iron, 2 sulfur cluster binding"/>
    <property type="evidence" value="ECO:0007669"/>
    <property type="project" value="UniProtKB-KW"/>
</dbReference>
<dbReference type="EC" id="1.12.1.3" evidence="11"/>
<dbReference type="InterPro" id="IPR036991">
    <property type="entry name" value="Fe_hydrogenase_ssu_sf"/>
</dbReference>
<comment type="caution">
    <text evidence="11">The sequence shown here is derived from an EMBL/GenBank/DDBJ whole genome shotgun (WGS) entry which is preliminary data.</text>
</comment>
<dbReference type="PROSITE" id="PS51839">
    <property type="entry name" value="4FE4S_HC3"/>
    <property type="match status" value="1"/>
</dbReference>
<dbReference type="SUPFAM" id="SSF53920">
    <property type="entry name" value="Fe-only hydrogenase"/>
    <property type="match status" value="1"/>
</dbReference>
<dbReference type="FunFam" id="3.10.20.740:FF:000005">
    <property type="entry name" value="NADH:ubiquinone oxidoreductase subunit"/>
    <property type="match status" value="1"/>
</dbReference>
<dbReference type="SMART" id="SM00929">
    <property type="entry name" value="NADH-G_4Fe-4S_3"/>
    <property type="match status" value="1"/>
</dbReference>
<dbReference type="Gene3D" id="3.10.20.740">
    <property type="match status" value="1"/>
</dbReference>
<name>A0A0J1FV61_9FIRM</name>
<evidence type="ECO:0000313" key="11">
    <source>
        <dbReference type="EMBL" id="KLU67325.1"/>
    </source>
</evidence>
<dbReference type="PANTHER" id="PTHR11615">
    <property type="entry name" value="NITRATE, FORMATE, IRON DEHYDROGENASE"/>
    <property type="match status" value="1"/>
</dbReference>
<dbReference type="Gene3D" id="4.10.260.20">
    <property type="entry name" value="Iron hydrogenase, small subunit"/>
    <property type="match status" value="1"/>
</dbReference>
<feature type="domain" description="4Fe-4S ferredoxin-type" evidence="9">
    <location>
        <begin position="143"/>
        <end position="173"/>
    </location>
</feature>
<dbReference type="InterPro" id="IPR013352">
    <property type="entry name" value="Fe_hydrogenase_subset"/>
</dbReference>
<evidence type="ECO:0000256" key="1">
    <source>
        <dbReference type="ARBA" id="ARBA00022485"/>
    </source>
</evidence>
<keyword evidence="3" id="KW-0479">Metal-binding</keyword>
<dbReference type="AlphaFoldDB" id="A0A0J1FV61"/>
<evidence type="ECO:0000256" key="6">
    <source>
        <dbReference type="ARBA" id="ARBA00023004"/>
    </source>
</evidence>
<feature type="domain" description="2Fe-2S ferredoxin-type" evidence="8">
    <location>
        <begin position="1"/>
        <end position="84"/>
    </location>
</feature>
<keyword evidence="4" id="KW-0677">Repeat</keyword>
<keyword evidence="1" id="KW-0004">4Fe-4S</keyword>
<dbReference type="SUPFAM" id="SSF54862">
    <property type="entry name" value="4Fe-4S ferredoxins"/>
    <property type="match status" value="1"/>
</dbReference>
<dbReference type="STRING" id="476652.DEAC_c05370"/>
<organism evidence="11 12">
    <name type="scientific">Desulfosporosinus acididurans</name>
    <dbReference type="NCBI Taxonomy" id="476652"/>
    <lineage>
        <taxon>Bacteria</taxon>
        <taxon>Bacillati</taxon>
        <taxon>Bacillota</taxon>
        <taxon>Clostridia</taxon>
        <taxon>Eubacteriales</taxon>
        <taxon>Desulfitobacteriaceae</taxon>
        <taxon>Desulfosporosinus</taxon>
    </lineage>
</organism>
<dbReference type="Gene3D" id="3.40.950.10">
    <property type="entry name" value="Fe-only Hydrogenase (Larger Subunit), Chain L, domain 3"/>
    <property type="match status" value="1"/>
</dbReference>
<dbReference type="GO" id="GO:0005506">
    <property type="term" value="F:iron ion binding"/>
    <property type="evidence" value="ECO:0007669"/>
    <property type="project" value="InterPro"/>
</dbReference>
<dbReference type="InterPro" id="IPR009016">
    <property type="entry name" value="Fe_hydrogenase"/>
</dbReference>
<gene>
    <name evidence="11" type="primary">hndD_1</name>
    <name evidence="11" type="ORF">DEAC_c05370</name>
</gene>
<dbReference type="GO" id="GO:0050583">
    <property type="term" value="F:hydrogen dehydrogenase (NADP+) activity"/>
    <property type="evidence" value="ECO:0007669"/>
    <property type="project" value="UniProtKB-EC"/>
</dbReference>
<dbReference type="InterPro" id="IPR017900">
    <property type="entry name" value="4Fe4S_Fe_S_CS"/>
</dbReference>
<evidence type="ECO:0000259" key="9">
    <source>
        <dbReference type="PROSITE" id="PS51379"/>
    </source>
</evidence>
<dbReference type="PROSITE" id="PS51085">
    <property type="entry name" value="2FE2S_FER_2"/>
    <property type="match status" value="1"/>
</dbReference>
<proteinExistence type="predicted"/>
<dbReference type="InterPro" id="IPR019574">
    <property type="entry name" value="NADH_UbQ_OxRdtase_Gsu_4Fe4S-bd"/>
</dbReference>
<dbReference type="NCBIfam" id="TIGR02512">
    <property type="entry name" value="FeFe_hydrog_A"/>
    <property type="match status" value="1"/>
</dbReference>
<sequence>MDIHLTINDIPLTVPEGTTILEAARTINIDIPTLCHMKLHEMHYNNNIASCRVCVVEIEGRRNLASSCSTPVMEGMVVKTDSLRAIQARRAMVELLLSDHPKSCLTCAKNMDCDLRKLAAELGVRAISYEGVESEFEIDQSSSSIVRDPNKCIRCRRCETMCNEVQTVGVYSAMGRGFETVIKTAFDLPLSQTACTFCGQCLAVCPTGALTEVDQVDKVWKALNDPNQFVVVQTAPAVRVALGEEFGMEPGSIVTGKMVASLRRLGFNRVFDTDFAADLTIMEEASELVHRIQHGGRLPLLTSCCPAWVKFFEHQFPDLLDIPSTCKSPHQMMGSLIKSYYAKTLGIDPKSITVVSVMPCVAKKYEAARPELAQSAETADVDIVITTRELARMVREASIHFDHLKDEEFDHPLGESTGAAIIFGTTGGVLEAALRTAYEMLTGEALEKVEFEALRGMNGIKEAVIPIAGKDYRIAVIHGLGNARTVLEKIRAGESDYDVIEIMACPGGCIGGGGQPYHHGNMEILKSRAAAIYREDRAKPLRKSHENLAIVALYKDYLGEPYGERAHKLLHTSYTARRKI</sequence>
<dbReference type="CDD" id="cd00207">
    <property type="entry name" value="fer2"/>
    <property type="match status" value="1"/>
</dbReference>
<dbReference type="Gene3D" id="3.40.50.1780">
    <property type="match status" value="1"/>
</dbReference>
<dbReference type="InterPro" id="IPR049830">
    <property type="entry name" value="HndD"/>
</dbReference>
<dbReference type="InterPro" id="IPR017896">
    <property type="entry name" value="4Fe4S_Fe-S-bd"/>
</dbReference>
<accession>A0A0J1FV61</accession>
<dbReference type="Proteomes" id="UP000036356">
    <property type="component" value="Unassembled WGS sequence"/>
</dbReference>
<dbReference type="FunFam" id="3.30.70.20:FF:000035">
    <property type="entry name" value="Iron hydrogenase 1"/>
    <property type="match status" value="1"/>
</dbReference>
<dbReference type="Pfam" id="PF13510">
    <property type="entry name" value="Fer2_4"/>
    <property type="match status" value="1"/>
</dbReference>
<keyword evidence="12" id="KW-1185">Reference proteome</keyword>
<dbReference type="Pfam" id="PF02906">
    <property type="entry name" value="Fe_hyd_lg_C"/>
    <property type="match status" value="1"/>
</dbReference>
<dbReference type="PATRIC" id="fig|476652.3.peg.544"/>
<dbReference type="RefSeq" id="WP_047808486.1">
    <property type="nucleotide sequence ID" value="NZ_LDZY01000002.1"/>
</dbReference>
<evidence type="ECO:0000259" key="10">
    <source>
        <dbReference type="PROSITE" id="PS51839"/>
    </source>
</evidence>
<evidence type="ECO:0000256" key="4">
    <source>
        <dbReference type="ARBA" id="ARBA00022737"/>
    </source>
</evidence>
<evidence type="ECO:0000256" key="7">
    <source>
        <dbReference type="ARBA" id="ARBA00023014"/>
    </source>
</evidence>
<dbReference type="SMART" id="SM00902">
    <property type="entry name" value="Fe_hyd_SSU"/>
    <property type="match status" value="1"/>
</dbReference>
<dbReference type="SUPFAM" id="SSF54292">
    <property type="entry name" value="2Fe-2S ferredoxin-like"/>
    <property type="match status" value="1"/>
</dbReference>
<dbReference type="Pfam" id="PF10588">
    <property type="entry name" value="NADH-G_4Fe-4S_3"/>
    <property type="match status" value="1"/>
</dbReference>
<evidence type="ECO:0000313" key="12">
    <source>
        <dbReference type="Proteomes" id="UP000036356"/>
    </source>
</evidence>
<dbReference type="Gene3D" id="3.30.70.20">
    <property type="match status" value="1"/>
</dbReference>
<protein>
    <submittedName>
        <fullName evidence="11">NADP-reducing hydrogenase subunit HndC</fullName>
        <ecNumber evidence="11">1.12.1.3</ecNumber>
    </submittedName>
</protein>
<dbReference type="PROSITE" id="PS51379">
    <property type="entry name" value="4FE4S_FER_2"/>
    <property type="match status" value="2"/>
</dbReference>
<keyword evidence="6" id="KW-0408">Iron</keyword>
<keyword evidence="7" id="KW-0411">Iron-sulfur</keyword>
<evidence type="ECO:0000256" key="2">
    <source>
        <dbReference type="ARBA" id="ARBA00022714"/>
    </source>
</evidence>
<dbReference type="GO" id="GO:0008901">
    <property type="term" value="F:ferredoxin hydrogenase activity"/>
    <property type="evidence" value="ECO:0007669"/>
    <property type="project" value="InterPro"/>
</dbReference>
<evidence type="ECO:0000256" key="3">
    <source>
        <dbReference type="ARBA" id="ARBA00022723"/>
    </source>
</evidence>
<dbReference type="InterPro" id="IPR003149">
    <property type="entry name" value="Fe_hydrogenase_ssu"/>
</dbReference>
<keyword evidence="5 11" id="KW-0560">Oxidoreductase</keyword>
<dbReference type="NCBIfam" id="NF040763">
    <property type="entry name" value="FeFe_hydrog_A6"/>
    <property type="match status" value="1"/>
</dbReference>
<dbReference type="GO" id="GO:0051539">
    <property type="term" value="F:4 iron, 4 sulfur cluster binding"/>
    <property type="evidence" value="ECO:0007669"/>
    <property type="project" value="UniProtKB-KW"/>
</dbReference>
<feature type="domain" description="4Fe-4S His(Cys)3-ligated-type" evidence="10">
    <location>
        <begin position="84"/>
        <end position="123"/>
    </location>
</feature>
<evidence type="ECO:0000259" key="8">
    <source>
        <dbReference type="PROSITE" id="PS51085"/>
    </source>
</evidence>
<feature type="domain" description="4Fe-4S ferredoxin-type" evidence="9">
    <location>
        <begin position="186"/>
        <end position="215"/>
    </location>
</feature>
<dbReference type="Pfam" id="PF02256">
    <property type="entry name" value="Fe_hyd_SSU"/>
    <property type="match status" value="1"/>
</dbReference>
<dbReference type="Pfam" id="PF12838">
    <property type="entry name" value="Fer4_7"/>
    <property type="match status" value="1"/>
</dbReference>
<dbReference type="InterPro" id="IPR036010">
    <property type="entry name" value="2Fe-2S_ferredoxin-like_sf"/>
</dbReference>
<keyword evidence="2" id="KW-0001">2Fe-2S</keyword>
<dbReference type="FunFam" id="4.10.260.20:FF:000001">
    <property type="entry name" value="NADP-reducing hydrogenase subunit HndD"/>
    <property type="match status" value="1"/>
</dbReference>
<dbReference type="InterPro" id="IPR050340">
    <property type="entry name" value="Cytosolic_Fe-S_CAF"/>
</dbReference>